<proteinExistence type="predicted"/>
<feature type="signal peptide" evidence="5">
    <location>
        <begin position="1"/>
        <end position="26"/>
    </location>
</feature>
<dbReference type="EMBL" id="CP000096">
    <property type="protein sequence ID" value="ABB23886.1"/>
    <property type="molecule type" value="Genomic_DNA"/>
</dbReference>
<dbReference type="KEGG" id="plt:Plut_1024"/>
<keyword evidence="4" id="KW-1133">Transmembrane helix</keyword>
<evidence type="ECO:0000259" key="6">
    <source>
        <dbReference type="PROSITE" id="PS50109"/>
    </source>
</evidence>
<dbReference type="GO" id="GO:0000155">
    <property type="term" value="F:phosphorelay sensor kinase activity"/>
    <property type="evidence" value="ECO:0007669"/>
    <property type="project" value="InterPro"/>
</dbReference>
<dbReference type="Pfam" id="PF07695">
    <property type="entry name" value="7TMR-DISM_7TM"/>
    <property type="match status" value="1"/>
</dbReference>
<dbReference type="InterPro" id="IPR003661">
    <property type="entry name" value="HisK_dim/P_dom"/>
</dbReference>
<dbReference type="InterPro" id="IPR036097">
    <property type="entry name" value="HisK_dim/P_sf"/>
</dbReference>
<gene>
    <name evidence="7" type="ordered locus">Plut_1024</name>
</gene>
<keyword evidence="4" id="KW-0812">Transmembrane</keyword>
<keyword evidence="5" id="KW-0732">Signal</keyword>
<organism evidence="7 8">
    <name type="scientific">Chlorobium luteolum (strain DSM 273 / BCRC 81028 / 2530)</name>
    <name type="common">Pelodictyon luteolum</name>
    <dbReference type="NCBI Taxonomy" id="319225"/>
    <lineage>
        <taxon>Bacteria</taxon>
        <taxon>Pseudomonadati</taxon>
        <taxon>Chlorobiota</taxon>
        <taxon>Chlorobiia</taxon>
        <taxon>Chlorobiales</taxon>
        <taxon>Chlorobiaceae</taxon>
        <taxon>Chlorobium/Pelodictyon group</taxon>
        <taxon>Pelodictyon</taxon>
    </lineage>
</organism>
<feature type="domain" description="Histidine kinase" evidence="6">
    <location>
        <begin position="459"/>
        <end position="673"/>
    </location>
</feature>
<dbReference type="CDD" id="cd00075">
    <property type="entry name" value="HATPase"/>
    <property type="match status" value="1"/>
</dbReference>
<feature type="transmembrane region" description="Helical" evidence="4">
    <location>
        <begin position="227"/>
        <end position="251"/>
    </location>
</feature>
<feature type="transmembrane region" description="Helical" evidence="4">
    <location>
        <begin position="321"/>
        <end position="337"/>
    </location>
</feature>
<feature type="transmembrane region" description="Helical" evidence="4">
    <location>
        <begin position="196"/>
        <end position="220"/>
    </location>
</feature>
<dbReference type="Pfam" id="PF02518">
    <property type="entry name" value="HATPase_c"/>
    <property type="match status" value="1"/>
</dbReference>
<reference evidence="8" key="1">
    <citation type="submission" date="2005-08" db="EMBL/GenBank/DDBJ databases">
        <title>Complete sequence of Pelodictyon luteolum DSM 273.</title>
        <authorList>
            <consortium name="US DOE Joint Genome Institute"/>
            <person name="Copeland A."/>
            <person name="Lucas S."/>
            <person name="Lapidus A."/>
            <person name="Barry K."/>
            <person name="Detter J.C."/>
            <person name="Glavina T."/>
            <person name="Hammon N."/>
            <person name="Israni S."/>
            <person name="Pitluck S."/>
            <person name="Bryant D."/>
            <person name="Schmutz J."/>
            <person name="Larimer F."/>
            <person name="Land M."/>
            <person name="Kyrpides N."/>
            <person name="Ivanova N."/>
            <person name="Richardson P."/>
        </authorList>
    </citation>
    <scope>NUCLEOTIDE SEQUENCE [LARGE SCALE GENOMIC DNA]</scope>
    <source>
        <strain evidence="8">DSM 273 / BCRC 81028 / 2530</strain>
    </source>
</reference>
<dbReference type="HOGENOM" id="CLU_000445_105_2_10"/>
<dbReference type="CDD" id="cd00082">
    <property type="entry name" value="HisKA"/>
    <property type="match status" value="1"/>
</dbReference>
<dbReference type="InterPro" id="IPR005467">
    <property type="entry name" value="His_kinase_dom"/>
</dbReference>
<keyword evidence="7" id="KW-0808">Transferase</keyword>
<evidence type="ECO:0000256" key="5">
    <source>
        <dbReference type="SAM" id="SignalP"/>
    </source>
</evidence>
<keyword evidence="4" id="KW-0472">Membrane</keyword>
<dbReference type="Gene3D" id="3.30.565.10">
    <property type="entry name" value="Histidine kinase-like ATPase, C-terminal domain"/>
    <property type="match status" value="1"/>
</dbReference>
<keyword evidence="3" id="KW-0597">Phosphoprotein</keyword>
<feature type="transmembrane region" description="Helical" evidence="4">
    <location>
        <begin position="349"/>
        <end position="375"/>
    </location>
</feature>
<sequence length="682" mass="75750">MISLSKSIRWLFCLLLTLAAAFPAPAISAAAAEPLALGSSEFYYLAGHMEVLKDPSRSMDFKKALEAYGRGEFLPLPGTLNAGYGRNAYWIHFTLKRGVAFPEKSMLSLSPSYTNSVKVYVQRQGRSPLLPSSFSPVLLGSDVPVAERPVLNPNFVIPLDLQADEPVEVFVRVYSKGSISLTGQVATYGSLRNSTYYSIMIQFGYLGIAAVLCVMNLIFFFAIRDRLLLYLVLYVFTVLVNNLAVSGMSTLLFPNHAHLISDYMVYMGIGAQVLVFSEFSYHLFHDFAGLWLLRYIRFMSVVGVLTIISVSLGFYASVVPFALIGIIILITMLLLTSKKLLVSMPQSGIFITVAFGISMLGYFFQIFRLIGIIPLEPGWEINMVEPATLVHMVLISIALSERFRITERQLADASRLSEKRAVEIAEDMTGELRENKERLEVALAAEHLSAERQNQFLTMLSHEYRTPLAIIQGNLDILAINSENGGEEESQELQKMRRAVARLVDVMDVSLMQNRMLDLQVVGTSTIICADEFIRQQVDAVRWMWPERSFTLHSELVEESVFGEAPLLNTALFNILDNAQKYSPCDTAIEIRTWADGDFVMISVSNGIAGISIGDSESLFDKYRRGACSHDTSGAGVGLWLVRKIIEEHGGTVKMNSAAHGRISVGLAIPVERGETPYCQKK</sequence>
<dbReference type="PANTHER" id="PTHR43547">
    <property type="entry name" value="TWO-COMPONENT HISTIDINE KINASE"/>
    <property type="match status" value="1"/>
</dbReference>
<evidence type="ECO:0000313" key="7">
    <source>
        <dbReference type="EMBL" id="ABB23886.1"/>
    </source>
</evidence>
<dbReference type="SUPFAM" id="SSF55874">
    <property type="entry name" value="ATPase domain of HSP90 chaperone/DNA topoisomerase II/histidine kinase"/>
    <property type="match status" value="1"/>
</dbReference>
<protein>
    <recommendedName>
        <fullName evidence="2">histidine kinase</fullName>
        <ecNumber evidence="2">2.7.13.3</ecNumber>
    </recommendedName>
</protein>
<dbReference type="InterPro" id="IPR036890">
    <property type="entry name" value="HATPase_C_sf"/>
</dbReference>
<dbReference type="Pfam" id="PF07696">
    <property type="entry name" value="7TMR-DISMED2"/>
    <property type="match status" value="1"/>
</dbReference>
<dbReference type="PROSITE" id="PS50109">
    <property type="entry name" value="HIS_KIN"/>
    <property type="match status" value="1"/>
</dbReference>
<feature type="chain" id="PRO_5004224132" description="histidine kinase" evidence="5">
    <location>
        <begin position="27"/>
        <end position="682"/>
    </location>
</feature>
<dbReference type="Gene3D" id="2.60.40.2380">
    <property type="match status" value="1"/>
</dbReference>
<dbReference type="Gene3D" id="1.10.287.130">
    <property type="match status" value="1"/>
</dbReference>
<name>Q3B445_CHLL3</name>
<dbReference type="STRING" id="319225.Plut_1024"/>
<dbReference type="AlphaFoldDB" id="Q3B445"/>
<dbReference type="eggNOG" id="COG2205">
    <property type="taxonomic scope" value="Bacteria"/>
</dbReference>
<evidence type="ECO:0000256" key="1">
    <source>
        <dbReference type="ARBA" id="ARBA00000085"/>
    </source>
</evidence>
<keyword evidence="7" id="KW-0418">Kinase</keyword>
<dbReference type="Proteomes" id="UP000002709">
    <property type="component" value="Chromosome"/>
</dbReference>
<feature type="transmembrane region" description="Helical" evidence="4">
    <location>
        <begin position="263"/>
        <end position="284"/>
    </location>
</feature>
<dbReference type="PANTHER" id="PTHR43547:SF2">
    <property type="entry name" value="HYBRID SIGNAL TRANSDUCTION HISTIDINE KINASE C"/>
    <property type="match status" value="1"/>
</dbReference>
<dbReference type="SMART" id="SM00388">
    <property type="entry name" value="HisKA"/>
    <property type="match status" value="1"/>
</dbReference>
<comment type="catalytic activity">
    <reaction evidence="1">
        <text>ATP + protein L-histidine = ADP + protein N-phospho-L-histidine.</text>
        <dbReference type="EC" id="2.7.13.3"/>
    </reaction>
</comment>
<accession>Q3B445</accession>
<evidence type="ECO:0000256" key="3">
    <source>
        <dbReference type="ARBA" id="ARBA00022553"/>
    </source>
</evidence>
<feature type="transmembrane region" description="Helical" evidence="4">
    <location>
        <begin position="296"/>
        <end position="315"/>
    </location>
</feature>
<dbReference type="InterPro" id="IPR003594">
    <property type="entry name" value="HATPase_dom"/>
</dbReference>
<evidence type="ECO:0000313" key="8">
    <source>
        <dbReference type="Proteomes" id="UP000002709"/>
    </source>
</evidence>
<evidence type="ECO:0000256" key="2">
    <source>
        <dbReference type="ARBA" id="ARBA00012438"/>
    </source>
</evidence>
<dbReference type="InterPro" id="IPR011622">
    <property type="entry name" value="7TMR_DISM_rcpt_extracell_dom2"/>
</dbReference>
<dbReference type="EC" id="2.7.13.3" evidence="2"/>
<dbReference type="OrthoDB" id="594725at2"/>
<dbReference type="Pfam" id="PF00512">
    <property type="entry name" value="HisKA"/>
    <property type="match status" value="1"/>
</dbReference>
<dbReference type="RefSeq" id="WP_011357760.1">
    <property type="nucleotide sequence ID" value="NC_007512.1"/>
</dbReference>
<dbReference type="InterPro" id="IPR011623">
    <property type="entry name" value="7TMR_DISM_rcpt_extracell_dom1"/>
</dbReference>
<dbReference type="SUPFAM" id="SSF47384">
    <property type="entry name" value="Homodimeric domain of signal transducing histidine kinase"/>
    <property type="match status" value="1"/>
</dbReference>
<evidence type="ECO:0000256" key="4">
    <source>
        <dbReference type="SAM" id="Phobius"/>
    </source>
</evidence>
<keyword evidence="8" id="KW-1185">Reference proteome</keyword>
<dbReference type="SMART" id="SM00387">
    <property type="entry name" value="HATPase_c"/>
    <property type="match status" value="1"/>
</dbReference>